<comment type="similarity">
    <text evidence="1 6">Belongs to the peptidase S8 family.</text>
</comment>
<feature type="coiled-coil region" evidence="7">
    <location>
        <begin position="70"/>
        <end position="100"/>
    </location>
</feature>
<feature type="active site" description="Charge relay system" evidence="5 6">
    <location>
        <position position="448"/>
    </location>
</feature>
<feature type="chain" id="PRO_5020340568" evidence="8">
    <location>
        <begin position="35"/>
        <end position="1436"/>
    </location>
</feature>
<evidence type="ECO:0000256" key="6">
    <source>
        <dbReference type="PROSITE-ProRule" id="PRU01240"/>
    </source>
</evidence>
<dbReference type="PANTHER" id="PTHR43806:SF67">
    <property type="entry name" value="EGF-LIKE DOMAIN-CONTAINING PROTEIN"/>
    <property type="match status" value="1"/>
</dbReference>
<feature type="active site" description="Charge relay system" evidence="5 6">
    <location>
        <position position="272"/>
    </location>
</feature>
<protein>
    <submittedName>
        <fullName evidence="11">Bacillopeptidase F</fullName>
    </submittedName>
</protein>
<dbReference type="SUPFAM" id="SSF49464">
    <property type="entry name" value="Carboxypeptidase regulatory domain-like"/>
    <property type="match status" value="2"/>
</dbReference>
<proteinExistence type="inferred from homology"/>
<evidence type="ECO:0000256" key="2">
    <source>
        <dbReference type="ARBA" id="ARBA00022670"/>
    </source>
</evidence>
<feature type="domain" description="Peptidase S8/S53" evidence="9">
    <location>
        <begin position="215"/>
        <end position="500"/>
    </location>
</feature>
<evidence type="ECO:0000256" key="5">
    <source>
        <dbReference type="PIRSR" id="PIRSR615500-1"/>
    </source>
</evidence>
<dbReference type="Pfam" id="PF00082">
    <property type="entry name" value="Peptidase_S8"/>
    <property type="match status" value="1"/>
</dbReference>
<dbReference type="InterPro" id="IPR015500">
    <property type="entry name" value="Peptidase_S8_subtilisin-rel"/>
</dbReference>
<organism evidence="11 12">
    <name type="scientific">Hazenella coriacea</name>
    <dbReference type="NCBI Taxonomy" id="1179467"/>
    <lineage>
        <taxon>Bacteria</taxon>
        <taxon>Bacillati</taxon>
        <taxon>Bacillota</taxon>
        <taxon>Bacilli</taxon>
        <taxon>Bacillales</taxon>
        <taxon>Thermoactinomycetaceae</taxon>
        <taxon>Hazenella</taxon>
    </lineage>
</organism>
<accession>A0A4R3L8Q4</accession>
<keyword evidence="4 6" id="KW-0720">Serine protease</keyword>
<dbReference type="NCBIfam" id="NF038128">
    <property type="entry name" value="choice_anch_J"/>
    <property type="match status" value="1"/>
</dbReference>
<dbReference type="InterPro" id="IPR013320">
    <property type="entry name" value="ConA-like_dom_sf"/>
</dbReference>
<gene>
    <name evidence="11" type="ORF">EDD58_1029</name>
</gene>
<comment type="caution">
    <text evidence="11">The sequence shown here is derived from an EMBL/GenBank/DDBJ whole genome shotgun (WGS) entry which is preliminary data.</text>
</comment>
<evidence type="ECO:0000313" key="12">
    <source>
        <dbReference type="Proteomes" id="UP000294937"/>
    </source>
</evidence>
<evidence type="ECO:0000256" key="3">
    <source>
        <dbReference type="ARBA" id="ARBA00022801"/>
    </source>
</evidence>
<dbReference type="InterPro" id="IPR008969">
    <property type="entry name" value="CarboxyPept-like_regulatory"/>
</dbReference>
<feature type="active site" description="Charge relay system" evidence="5 6">
    <location>
        <position position="224"/>
    </location>
</feature>
<sequence>MRMQRTQRITMRLFSLLLCFMLVSLGFLPQTANAQVGSENVSMKQTMPVKDKINKRVLDQFAKDQNVTFLVKLKDQADTMKVAKETAQKAKSQKQSLAKTQLMQRSAVVSELRSTAIDTQAHLKDYLTKQKKAGKVKEFESFYIVNGMAVTGTKEVAEAIAAFPEVEKVLPNEKRQLHAPNKVNAKATSKAGTNAIEWNIERVGAPQTWNLGIDGTGTVIGSIDTGVQWDHPALKEKYRGFDPANPNQPDHEFNWLDATSRGQATPYDDNGHGTHTVGTMVGAEPDGANQVGVAPGAKWIAVKAFTGSGSATDQSLLTAGEWMIAPKDRNGVPHPEKAPDVINNSWGGGSGIDDWYRDMVRNWRAANIFPEFSAGNSGPGAGSVNTPSNYPESFATGATDINNKIASFSSRGPSPYGGILKPEVSAPGVNIRSSVPGNGYDGTYSGTSMAGPHVSAVVALLREANPSLTVDEIEQILKETATPLTDSTYPSSPNMGYGYGLVNAFDAVSSVLTGRGKVKGSVMKEGQDNEAPTYQHEAPAETYAGMDLPLSVSVQDNVSIKKVELQYLSNSGEWVAVNASRVEGDYRSGVYQAKIPGNAIHVPKASYKWNIVDYGNHVITSDIYEVNVVPGISVGYSQNFESTPVGWYSFGTLDSWQWGKPTSGPGSAFSGEKVYATNLAGDYDSKADMTLVMPPVDLPEGNAYLQFKQWYDFETRYDFGHVVVSTDQQNWTQLAQVNGLSNGWVDGQVDLSAYAGQRVYLGFHVKTDISIVKKGWYIDDVKLSATALSNITKAPVAKADATSGSGKEQVDPKKLKPSKKINVKYPVAINQVKKASTPSGLPLQATVSVLETGRSATTNPADGSYEINHASGSYTLRAETYGYRAVDQRVEIPTDGVADTNFVLQPIPKGNIKGTVTNKQTGQPIADAKLLLMEDAAIQPVTTDANGNFTLQAYEGTYTLRIQANSYVTQDVQVTVTGNSDANKNIQLKPFIGYSGEIGYDDGTPENARAFNQGGNGWAVKMSLAPGHDNALVTGGLFRFWTNEWPNPGGTEMQVAIYDANGPNGAPGKKLAGPISATAKRDGEWTHVDLRDQGVMVNGDFYMTYIQPKAHPNAPGLATDEDGTNANRSWQFVSGAWAQSPKDEGNYMIRALVDYEAFTPTIKSPTDGLYTNKSEVKVEGTSAPGVNVSVMNNGKVVATVEPTAQGTYSANITLNKGENTLTVKSTTDKGSTDPSDPVKVILDQTAPTISIDKPVNHFKTNQQAVTIVGQASDQYLHEVVVNGAKAKLNADGTYSHRMLLENGENVIKVVAKDRAGNAAETQVKVLAKFDAPEITNLKPDQDLHLKKGNSVKIELDSEAGLEASFSIKMPLFGPSKAAPTNFTDFPLLDTGNGHYVGYWTVPSHLKNIEGAVVEVTLKDDYGNVTKKEAVGKLFIK</sequence>
<dbReference type="PROSITE" id="PS00138">
    <property type="entry name" value="SUBTILASE_SER"/>
    <property type="match status" value="1"/>
</dbReference>
<name>A0A4R3L8Q4_9BACL</name>
<reference evidence="11 12" key="1">
    <citation type="submission" date="2019-03" db="EMBL/GenBank/DDBJ databases">
        <title>Genomic Encyclopedia of Type Strains, Phase IV (KMG-IV): sequencing the most valuable type-strain genomes for metagenomic binning, comparative biology and taxonomic classification.</title>
        <authorList>
            <person name="Goeker M."/>
        </authorList>
    </citation>
    <scope>NUCLEOTIDE SEQUENCE [LARGE SCALE GENOMIC DNA]</scope>
    <source>
        <strain evidence="11 12">DSM 45707</strain>
    </source>
</reference>
<dbReference type="Proteomes" id="UP000294937">
    <property type="component" value="Unassembled WGS sequence"/>
</dbReference>
<dbReference type="SUPFAM" id="SSF49899">
    <property type="entry name" value="Concanavalin A-like lectins/glucanases"/>
    <property type="match status" value="1"/>
</dbReference>
<dbReference type="Gene3D" id="2.60.40.10">
    <property type="entry name" value="Immunoglobulins"/>
    <property type="match status" value="2"/>
</dbReference>
<evidence type="ECO:0000256" key="7">
    <source>
        <dbReference type="SAM" id="Coils"/>
    </source>
</evidence>
<dbReference type="InterPro" id="IPR050131">
    <property type="entry name" value="Peptidase_S8_subtilisin-like"/>
</dbReference>
<dbReference type="PANTHER" id="PTHR43806">
    <property type="entry name" value="PEPTIDASE S8"/>
    <property type="match status" value="1"/>
</dbReference>
<keyword evidence="3 6" id="KW-0378">Hydrolase</keyword>
<dbReference type="Gene3D" id="3.40.50.200">
    <property type="entry name" value="Peptidase S8/S53 domain"/>
    <property type="match status" value="1"/>
</dbReference>
<dbReference type="SUPFAM" id="SSF52743">
    <property type="entry name" value="Subtilisin-like"/>
    <property type="match status" value="1"/>
</dbReference>
<dbReference type="Pfam" id="PF05922">
    <property type="entry name" value="Inhibitor_I9"/>
    <property type="match status" value="1"/>
</dbReference>
<dbReference type="CDD" id="cd07481">
    <property type="entry name" value="Peptidases_S8_BacillopeptidaseF-like"/>
    <property type="match status" value="1"/>
</dbReference>
<keyword evidence="2 6" id="KW-0645">Protease</keyword>
<dbReference type="InterPro" id="IPR023828">
    <property type="entry name" value="Peptidase_S8_Ser-AS"/>
</dbReference>
<evidence type="ECO:0000259" key="10">
    <source>
        <dbReference type="Pfam" id="PF05922"/>
    </source>
</evidence>
<dbReference type="InterPro" id="IPR036852">
    <property type="entry name" value="Peptidase_S8/S53_dom_sf"/>
</dbReference>
<keyword evidence="12" id="KW-1185">Reference proteome</keyword>
<keyword evidence="7" id="KW-0175">Coiled coil</keyword>
<dbReference type="FunFam" id="3.40.50.200:FF:000043">
    <property type="entry name" value="Peptidase S8"/>
    <property type="match status" value="1"/>
</dbReference>
<evidence type="ECO:0000256" key="1">
    <source>
        <dbReference type="ARBA" id="ARBA00011073"/>
    </source>
</evidence>
<dbReference type="Pfam" id="PF09136">
    <property type="entry name" value="Glucodextran_B"/>
    <property type="match status" value="2"/>
</dbReference>
<dbReference type="InterPro" id="IPR013783">
    <property type="entry name" value="Ig-like_fold"/>
</dbReference>
<dbReference type="GO" id="GO:0004252">
    <property type="term" value="F:serine-type endopeptidase activity"/>
    <property type="evidence" value="ECO:0007669"/>
    <property type="project" value="UniProtKB-UniRule"/>
</dbReference>
<feature type="domain" description="Inhibitor I9" evidence="10">
    <location>
        <begin position="68"/>
        <end position="178"/>
    </location>
</feature>
<dbReference type="Gene3D" id="2.60.120.200">
    <property type="match status" value="1"/>
</dbReference>
<dbReference type="GO" id="GO:0006508">
    <property type="term" value="P:proteolysis"/>
    <property type="evidence" value="ECO:0007669"/>
    <property type="project" value="UniProtKB-KW"/>
</dbReference>
<dbReference type="InterPro" id="IPR033857">
    <property type="entry name" value="Bacillopeptidase_F"/>
</dbReference>
<dbReference type="Gene3D" id="2.60.40.1120">
    <property type="entry name" value="Carboxypeptidase-like, regulatory domain"/>
    <property type="match status" value="2"/>
</dbReference>
<keyword evidence="8" id="KW-0732">Signal</keyword>
<dbReference type="InterPro" id="IPR010259">
    <property type="entry name" value="S8pro/Inhibitor_I9"/>
</dbReference>
<evidence type="ECO:0000313" key="11">
    <source>
        <dbReference type="EMBL" id="TCS95440.1"/>
    </source>
</evidence>
<evidence type="ECO:0000256" key="4">
    <source>
        <dbReference type="ARBA" id="ARBA00022825"/>
    </source>
</evidence>
<dbReference type="InterPro" id="IPR000209">
    <property type="entry name" value="Peptidase_S8/S53_dom"/>
</dbReference>
<feature type="signal peptide" evidence="8">
    <location>
        <begin position="1"/>
        <end position="34"/>
    </location>
</feature>
<dbReference type="EMBL" id="SMAG01000002">
    <property type="protein sequence ID" value="TCS95440.1"/>
    <property type="molecule type" value="Genomic_DNA"/>
</dbReference>
<dbReference type="Pfam" id="PF13620">
    <property type="entry name" value="CarboxypepD_reg"/>
    <property type="match status" value="1"/>
</dbReference>
<evidence type="ECO:0000256" key="8">
    <source>
        <dbReference type="SAM" id="SignalP"/>
    </source>
</evidence>
<dbReference type="Pfam" id="PF20773">
    <property type="entry name" value="InhA-like_MAM"/>
    <property type="match status" value="1"/>
</dbReference>
<evidence type="ECO:0000259" key="9">
    <source>
        <dbReference type="Pfam" id="PF00082"/>
    </source>
</evidence>
<dbReference type="PROSITE" id="PS51892">
    <property type="entry name" value="SUBTILASE"/>
    <property type="match status" value="1"/>
</dbReference>
<dbReference type="PRINTS" id="PR00723">
    <property type="entry name" value="SUBTILISIN"/>
</dbReference>